<dbReference type="PANTHER" id="PTHR46889">
    <property type="entry name" value="TRANSPOSASE INSF FOR INSERTION SEQUENCE IS3B-RELATED"/>
    <property type="match status" value="1"/>
</dbReference>
<organism evidence="3 4">
    <name type="scientific">Nocardioides bruguierae</name>
    <dbReference type="NCBI Taxonomy" id="2945102"/>
    <lineage>
        <taxon>Bacteria</taxon>
        <taxon>Bacillati</taxon>
        <taxon>Actinomycetota</taxon>
        <taxon>Actinomycetes</taxon>
        <taxon>Propionibacteriales</taxon>
        <taxon>Nocardioidaceae</taxon>
        <taxon>Nocardioides</taxon>
    </lineage>
</organism>
<evidence type="ECO:0000256" key="1">
    <source>
        <dbReference type="ARBA" id="ARBA00002286"/>
    </source>
</evidence>
<gene>
    <name evidence="3" type="ORF">M8330_20920</name>
</gene>
<dbReference type="GO" id="GO:0003676">
    <property type="term" value="F:nucleic acid binding"/>
    <property type="evidence" value="ECO:0007669"/>
    <property type="project" value="InterPro"/>
</dbReference>
<dbReference type="InterPro" id="IPR025948">
    <property type="entry name" value="HTH-like_dom"/>
</dbReference>
<comment type="caution">
    <text evidence="3">The sequence shown here is derived from an EMBL/GenBank/DDBJ whole genome shotgun (WGS) entry which is preliminary data.</text>
</comment>
<dbReference type="PANTHER" id="PTHR46889:SF4">
    <property type="entry name" value="TRANSPOSASE INSO FOR INSERTION SEQUENCE ELEMENT IS911B-RELATED"/>
    <property type="match status" value="1"/>
</dbReference>
<name>A0A9X2DBF5_9ACTN</name>
<dbReference type="InterPro" id="IPR048020">
    <property type="entry name" value="Transpos_IS3"/>
</dbReference>
<dbReference type="InterPro" id="IPR001584">
    <property type="entry name" value="Integrase_cat-core"/>
</dbReference>
<dbReference type="GO" id="GO:0015074">
    <property type="term" value="P:DNA integration"/>
    <property type="evidence" value="ECO:0007669"/>
    <property type="project" value="InterPro"/>
</dbReference>
<dbReference type="InterPro" id="IPR036397">
    <property type="entry name" value="RNaseH_sf"/>
</dbReference>
<dbReference type="Proteomes" id="UP001139485">
    <property type="component" value="Unassembled WGS sequence"/>
</dbReference>
<feature type="domain" description="Integrase catalytic" evidence="2">
    <location>
        <begin position="113"/>
        <end position="230"/>
    </location>
</feature>
<dbReference type="EMBL" id="JAMOIL010000047">
    <property type="protein sequence ID" value="MCM0622758.1"/>
    <property type="molecule type" value="Genomic_DNA"/>
</dbReference>
<dbReference type="NCBIfam" id="NF033516">
    <property type="entry name" value="transpos_IS3"/>
    <property type="match status" value="1"/>
</dbReference>
<dbReference type="InterPro" id="IPR012337">
    <property type="entry name" value="RNaseH-like_sf"/>
</dbReference>
<evidence type="ECO:0000259" key="2">
    <source>
        <dbReference type="PROSITE" id="PS50994"/>
    </source>
</evidence>
<dbReference type="SUPFAM" id="SSF53098">
    <property type="entry name" value="Ribonuclease H-like"/>
    <property type="match status" value="1"/>
</dbReference>
<dbReference type="Pfam" id="PF13276">
    <property type="entry name" value="HTH_21"/>
    <property type="match status" value="1"/>
</dbReference>
<dbReference type="InterPro" id="IPR050900">
    <property type="entry name" value="Transposase_IS3/IS150/IS904"/>
</dbReference>
<dbReference type="PROSITE" id="PS50994">
    <property type="entry name" value="INTEGRASE"/>
    <property type="match status" value="1"/>
</dbReference>
<dbReference type="Gene3D" id="3.30.420.10">
    <property type="entry name" value="Ribonuclease H-like superfamily/Ribonuclease H"/>
    <property type="match status" value="1"/>
</dbReference>
<proteinExistence type="predicted"/>
<dbReference type="AlphaFoldDB" id="A0A9X2DBF5"/>
<protein>
    <submittedName>
        <fullName evidence="3">IS3 family transposase</fullName>
    </submittedName>
</protein>
<dbReference type="Pfam" id="PF00665">
    <property type="entry name" value="rve"/>
    <property type="match status" value="1"/>
</dbReference>
<reference evidence="3" key="1">
    <citation type="submission" date="2022-05" db="EMBL/GenBank/DDBJ databases">
        <authorList>
            <person name="Tuo L."/>
        </authorList>
    </citation>
    <scope>NUCLEOTIDE SEQUENCE</scope>
    <source>
        <strain evidence="3">BSK12Z-4</strain>
    </source>
</reference>
<comment type="function">
    <text evidence="1">Involved in the transposition of the insertion sequence.</text>
</comment>
<accession>A0A9X2DBF5</accession>
<evidence type="ECO:0000313" key="4">
    <source>
        <dbReference type="Proteomes" id="UP001139485"/>
    </source>
</evidence>
<sequence length="257" mass="28187">MTAEGLAVQVACNVLGVSESGFYEHRKRPPSERSIRHAMLTDLITQIHVESHGIYGGRRVHAELTLGCGVVVAHNQVQLLMRRAGLAGITGRRRWKRVLPDNIATDRVERQFSRSGPNQLWVTDITEHPTREGKVYCCVILDTYSRRVVGWSIDSSPTGALVTNALGMAIDSRLDKSVEPGTIIHSDQGVQGGFNWSSQHPEFGGVQRWRPRTGARRPAMRPKGFADSGARIGRCGRRCVRLGGLIPRGWCSGSSGG</sequence>
<keyword evidence="4" id="KW-1185">Reference proteome</keyword>
<evidence type="ECO:0000313" key="3">
    <source>
        <dbReference type="EMBL" id="MCM0622758.1"/>
    </source>
</evidence>